<evidence type="ECO:0000256" key="7">
    <source>
        <dbReference type="ARBA" id="ARBA00023150"/>
    </source>
</evidence>
<feature type="domain" description="MobA-like NTP transferase" evidence="9">
    <location>
        <begin position="5"/>
        <end position="147"/>
    </location>
</feature>
<evidence type="ECO:0000313" key="10">
    <source>
        <dbReference type="EMBL" id="AFV11772.1"/>
    </source>
</evidence>
<comment type="similarity">
    <text evidence="8">Belongs to the MobA family.</text>
</comment>
<dbReference type="OrthoDB" id="9788394at2"/>
<name>K4LIB2_THEPS</name>
<sequence length="196" mass="21867">MRASGVILAGGKCSRFRSNKALAEIASQRLIDRIVSEFKAVFSKIILVTNTPDEYRSLDVDLISDIIPGRGPLSGIHAGLVSSPFDLNFVVACDMPFIKRELIAYLVRRAEPGDDVIVPVVEGYPEPLTAVYRKSCLGPIENCLAAGKYQVKSFYPLVNVKYIPEEDLLAYGGKRNFFNINTRDDYRLAMEMEQRS</sequence>
<dbReference type="KEGG" id="tpz:Tph_c15670"/>
<comment type="cofactor">
    <cofactor evidence="8">
        <name>Mg(2+)</name>
        <dbReference type="ChEBI" id="CHEBI:18420"/>
    </cofactor>
</comment>
<dbReference type="PANTHER" id="PTHR19136:SF81">
    <property type="entry name" value="MOLYBDENUM COFACTOR GUANYLYLTRANSFERASE"/>
    <property type="match status" value="1"/>
</dbReference>
<dbReference type="GO" id="GO:0005525">
    <property type="term" value="F:GTP binding"/>
    <property type="evidence" value="ECO:0007669"/>
    <property type="project" value="UniProtKB-UniRule"/>
</dbReference>
<dbReference type="eggNOG" id="COG0746">
    <property type="taxonomic scope" value="Bacteria"/>
</dbReference>
<dbReference type="GO" id="GO:0005737">
    <property type="term" value="C:cytoplasm"/>
    <property type="evidence" value="ECO:0007669"/>
    <property type="project" value="UniProtKB-SubCell"/>
</dbReference>
<dbReference type="Proteomes" id="UP000000467">
    <property type="component" value="Chromosome"/>
</dbReference>
<keyword evidence="5 8" id="KW-0460">Magnesium</keyword>
<dbReference type="HAMAP" id="MF_00316">
    <property type="entry name" value="MobA"/>
    <property type="match status" value="1"/>
</dbReference>
<evidence type="ECO:0000256" key="2">
    <source>
        <dbReference type="ARBA" id="ARBA00022679"/>
    </source>
</evidence>
<dbReference type="CDD" id="cd02503">
    <property type="entry name" value="MobA"/>
    <property type="match status" value="1"/>
</dbReference>
<dbReference type="GO" id="GO:0061603">
    <property type="term" value="F:molybdenum cofactor guanylyltransferase activity"/>
    <property type="evidence" value="ECO:0007669"/>
    <property type="project" value="UniProtKB-EC"/>
</dbReference>
<dbReference type="GO" id="GO:0046872">
    <property type="term" value="F:metal ion binding"/>
    <property type="evidence" value="ECO:0007669"/>
    <property type="project" value="UniProtKB-KW"/>
</dbReference>
<keyword evidence="2 8" id="KW-0808">Transferase</keyword>
<dbReference type="EMBL" id="CP003732">
    <property type="protein sequence ID" value="AFV11772.1"/>
    <property type="molecule type" value="Genomic_DNA"/>
</dbReference>
<dbReference type="STRING" id="1089553.Tph_c15670"/>
<keyword evidence="11" id="KW-1185">Reference proteome</keyword>
<keyword evidence="4 8" id="KW-0547">Nucleotide-binding</keyword>
<evidence type="ECO:0000256" key="6">
    <source>
        <dbReference type="ARBA" id="ARBA00023134"/>
    </source>
</evidence>
<accession>K4LIB2</accession>
<dbReference type="Pfam" id="PF12804">
    <property type="entry name" value="NTP_transf_3"/>
    <property type="match status" value="1"/>
</dbReference>
<comment type="function">
    <text evidence="8">Transfers a GMP moiety from GTP to Mo-molybdopterin (Mo-MPT) cofactor (Moco or molybdenum cofactor) to form Mo-molybdopterin guanine dinucleotide (Mo-MGD) cofactor.</text>
</comment>
<dbReference type="SUPFAM" id="SSF53448">
    <property type="entry name" value="Nucleotide-diphospho-sugar transferases"/>
    <property type="match status" value="1"/>
</dbReference>
<dbReference type="InterPro" id="IPR025877">
    <property type="entry name" value="MobA-like_NTP_Trfase"/>
</dbReference>
<comment type="catalytic activity">
    <reaction evidence="8">
        <text>Mo-molybdopterin + GTP + H(+) = Mo-molybdopterin guanine dinucleotide + diphosphate</text>
        <dbReference type="Rhea" id="RHEA:34243"/>
        <dbReference type="ChEBI" id="CHEBI:15378"/>
        <dbReference type="ChEBI" id="CHEBI:33019"/>
        <dbReference type="ChEBI" id="CHEBI:37565"/>
        <dbReference type="ChEBI" id="CHEBI:71302"/>
        <dbReference type="ChEBI" id="CHEBI:71310"/>
        <dbReference type="EC" id="2.7.7.77"/>
    </reaction>
</comment>
<evidence type="ECO:0000256" key="8">
    <source>
        <dbReference type="HAMAP-Rule" id="MF_00316"/>
    </source>
</evidence>
<dbReference type="InterPro" id="IPR013482">
    <property type="entry name" value="Molybde_CF_guanTrfase"/>
</dbReference>
<gene>
    <name evidence="10" type="primary">mobA3</name>
    <name evidence="8" type="synonym">mobA</name>
    <name evidence="10" type="ordered locus">Tph_c15670</name>
</gene>
<dbReference type="RefSeq" id="WP_015050652.1">
    <property type="nucleotide sequence ID" value="NC_018870.1"/>
</dbReference>
<keyword evidence="1 8" id="KW-0963">Cytoplasm</keyword>
<feature type="binding site" evidence="8">
    <location>
        <position position="94"/>
    </location>
    <ligand>
        <name>GTP</name>
        <dbReference type="ChEBI" id="CHEBI:37565"/>
    </ligand>
</feature>
<evidence type="ECO:0000259" key="9">
    <source>
        <dbReference type="Pfam" id="PF12804"/>
    </source>
</evidence>
<feature type="binding site" evidence="8">
    <location>
        <position position="65"/>
    </location>
    <ligand>
        <name>GTP</name>
        <dbReference type="ChEBI" id="CHEBI:37565"/>
    </ligand>
</feature>
<feature type="binding site" evidence="8">
    <location>
        <begin position="8"/>
        <end position="10"/>
    </location>
    <ligand>
        <name>GTP</name>
        <dbReference type="ChEBI" id="CHEBI:37565"/>
    </ligand>
</feature>
<keyword evidence="6 8" id="KW-0342">GTP-binding</keyword>
<dbReference type="PANTHER" id="PTHR19136">
    <property type="entry name" value="MOLYBDENUM COFACTOR GUANYLYLTRANSFERASE"/>
    <property type="match status" value="1"/>
</dbReference>
<comment type="subcellular location">
    <subcellularLocation>
        <location evidence="8">Cytoplasm</location>
    </subcellularLocation>
</comment>
<dbReference type="HOGENOM" id="CLU_055597_2_1_9"/>
<comment type="domain">
    <text evidence="8">The N-terminal domain determines nucleotide recognition and specific binding, while the C-terminal domain determines the specific binding to the target protein.</text>
</comment>
<evidence type="ECO:0000256" key="1">
    <source>
        <dbReference type="ARBA" id="ARBA00022490"/>
    </source>
</evidence>
<reference evidence="10 11" key="1">
    <citation type="journal article" date="2012" name="BMC Genomics">
        <title>Genome-guided analysis of physiological and morphological traits of the fermentative acetate oxidizer Thermacetogenium phaeum.</title>
        <authorList>
            <person name="Oehler D."/>
            <person name="Poehlein A."/>
            <person name="Leimbach A."/>
            <person name="Muller N."/>
            <person name="Daniel R."/>
            <person name="Gottschalk G."/>
            <person name="Schink B."/>
        </authorList>
    </citation>
    <scope>NUCLEOTIDE SEQUENCE [LARGE SCALE GENOMIC DNA]</scope>
    <source>
        <strain evidence="11">ATCC BAA-254 / DSM 26808 / PB</strain>
    </source>
</reference>
<evidence type="ECO:0000256" key="5">
    <source>
        <dbReference type="ARBA" id="ARBA00022842"/>
    </source>
</evidence>
<evidence type="ECO:0000256" key="3">
    <source>
        <dbReference type="ARBA" id="ARBA00022723"/>
    </source>
</evidence>
<protein>
    <recommendedName>
        <fullName evidence="8">Probable molybdenum cofactor guanylyltransferase</fullName>
        <shortName evidence="8">MoCo guanylyltransferase</shortName>
        <ecNumber evidence="8">2.7.7.77</ecNumber>
    </recommendedName>
    <alternativeName>
        <fullName evidence="8">GTP:molybdopterin guanylyltransferase</fullName>
    </alternativeName>
    <alternativeName>
        <fullName evidence="8">Mo-MPT guanylyltransferase</fullName>
    </alternativeName>
    <alternativeName>
        <fullName evidence="8">Molybdopterin guanylyltransferase</fullName>
    </alternativeName>
    <alternativeName>
        <fullName evidence="8">Molybdopterin-guanine dinucleotide synthase</fullName>
        <shortName evidence="8">MGD synthase</shortName>
    </alternativeName>
</protein>
<keyword evidence="3 8" id="KW-0479">Metal-binding</keyword>
<evidence type="ECO:0000313" key="11">
    <source>
        <dbReference type="Proteomes" id="UP000000467"/>
    </source>
</evidence>
<evidence type="ECO:0000256" key="4">
    <source>
        <dbReference type="ARBA" id="ARBA00022741"/>
    </source>
</evidence>
<dbReference type="EC" id="2.7.7.77" evidence="8"/>
<keyword evidence="7 8" id="KW-0501">Molybdenum cofactor biosynthesis</keyword>
<feature type="binding site" evidence="8">
    <location>
        <position position="94"/>
    </location>
    <ligand>
        <name>Mg(2+)</name>
        <dbReference type="ChEBI" id="CHEBI:18420"/>
    </ligand>
</feature>
<dbReference type="GO" id="GO:0006777">
    <property type="term" value="P:Mo-molybdopterin cofactor biosynthetic process"/>
    <property type="evidence" value="ECO:0007669"/>
    <property type="project" value="UniProtKB-KW"/>
</dbReference>
<dbReference type="InterPro" id="IPR029044">
    <property type="entry name" value="Nucleotide-diphossugar_trans"/>
</dbReference>
<dbReference type="AlphaFoldDB" id="K4LIB2"/>
<organism evidence="10 11">
    <name type="scientific">Thermacetogenium phaeum (strain ATCC BAA-254 / DSM 26808 / PB)</name>
    <dbReference type="NCBI Taxonomy" id="1089553"/>
    <lineage>
        <taxon>Bacteria</taxon>
        <taxon>Bacillati</taxon>
        <taxon>Bacillota</taxon>
        <taxon>Clostridia</taxon>
        <taxon>Thermoanaerobacterales</taxon>
        <taxon>Thermoanaerobacteraceae</taxon>
        <taxon>Thermacetogenium</taxon>
    </lineage>
</organism>
<comment type="caution">
    <text evidence="8">Lacks conserved residue(s) required for the propagation of feature annotation.</text>
</comment>
<proteinExistence type="inferred from homology"/>
<feature type="binding site" evidence="8">
    <location>
        <position position="20"/>
    </location>
    <ligand>
        <name>GTP</name>
        <dbReference type="ChEBI" id="CHEBI:37565"/>
    </ligand>
</feature>
<dbReference type="Gene3D" id="3.90.550.10">
    <property type="entry name" value="Spore Coat Polysaccharide Biosynthesis Protein SpsA, Chain A"/>
    <property type="match status" value="1"/>
</dbReference>